<dbReference type="GO" id="GO:1903806">
    <property type="term" value="P:L-isoleucine import across plasma membrane"/>
    <property type="evidence" value="ECO:0007669"/>
    <property type="project" value="TreeGrafter"/>
</dbReference>
<dbReference type="SMART" id="SM00382">
    <property type="entry name" value="AAA"/>
    <property type="match status" value="1"/>
</dbReference>
<dbReference type="InterPro" id="IPR051120">
    <property type="entry name" value="ABC_AA/LPS_Transport"/>
</dbReference>
<dbReference type="InterPro" id="IPR003593">
    <property type="entry name" value="AAA+_ATPase"/>
</dbReference>
<dbReference type="CDD" id="cd03219">
    <property type="entry name" value="ABC_Mj1267_LivG_branched"/>
    <property type="match status" value="1"/>
</dbReference>
<dbReference type="Pfam" id="PF12399">
    <property type="entry name" value="BCA_ABC_TP_C"/>
    <property type="match status" value="1"/>
</dbReference>
<dbReference type="GO" id="GO:0015192">
    <property type="term" value="F:L-phenylalanine transmembrane transporter activity"/>
    <property type="evidence" value="ECO:0007669"/>
    <property type="project" value="TreeGrafter"/>
</dbReference>
<evidence type="ECO:0000256" key="3">
    <source>
        <dbReference type="ARBA" id="ARBA00022840"/>
    </source>
</evidence>
<proteinExistence type="predicted"/>
<evidence type="ECO:0000256" key="1">
    <source>
        <dbReference type="ARBA" id="ARBA00022448"/>
    </source>
</evidence>
<dbReference type="GO" id="GO:1903805">
    <property type="term" value="P:L-valine import across plasma membrane"/>
    <property type="evidence" value="ECO:0007669"/>
    <property type="project" value="TreeGrafter"/>
</dbReference>
<dbReference type="RefSeq" id="WP_156272668.1">
    <property type="nucleotide sequence ID" value="NZ_CP046244.1"/>
</dbReference>
<sequence>MLQICNLNKNFGGVKAVQNFNMEVEKGSITGIIGPNGAGKTTILNLISGIYKADAGQIFFNNRDISNMRQHQIVRLGISRTFQNIRLFKGLNCLDNVKAARDYCTPYNLLEALLQLPRVARAERELERVARECLELVNLSHYAPEKPENLPYGLQRRLEIARALVNKPRLLLLDEPAAGLNPEEVSDLIQLIKKIYHDLQLTIIIIEHKMEVIMNLCQKIYVQNFGQTIAVGTPGEIQTNKEVLQAYLGEEA</sequence>
<keyword evidence="2" id="KW-0547">Nucleotide-binding</keyword>
<keyword evidence="5" id="KW-0378">Hydrolase</keyword>
<dbReference type="Proteomes" id="UP000425916">
    <property type="component" value="Chromosome"/>
</dbReference>
<dbReference type="PROSITE" id="PS50893">
    <property type="entry name" value="ABC_TRANSPORTER_2"/>
    <property type="match status" value="1"/>
</dbReference>
<feature type="domain" description="ABC transporter" evidence="4">
    <location>
        <begin position="2"/>
        <end position="250"/>
    </location>
</feature>
<dbReference type="PANTHER" id="PTHR45772:SF7">
    <property type="entry name" value="AMINO ACID ABC TRANSPORTER ATP-BINDING PROTEIN"/>
    <property type="match status" value="1"/>
</dbReference>
<dbReference type="PANTHER" id="PTHR45772">
    <property type="entry name" value="CONSERVED COMPONENT OF ABC TRANSPORTER FOR NATURAL AMINO ACIDS-RELATED"/>
    <property type="match status" value="1"/>
</dbReference>
<evidence type="ECO:0000259" key="4">
    <source>
        <dbReference type="PROSITE" id="PS50893"/>
    </source>
</evidence>
<dbReference type="InterPro" id="IPR027417">
    <property type="entry name" value="P-loop_NTPase"/>
</dbReference>
<dbReference type="SUPFAM" id="SSF52540">
    <property type="entry name" value="P-loop containing nucleoside triphosphate hydrolases"/>
    <property type="match status" value="1"/>
</dbReference>
<dbReference type="OrthoDB" id="9779136at2"/>
<dbReference type="Pfam" id="PF00005">
    <property type="entry name" value="ABC_tran"/>
    <property type="match status" value="1"/>
</dbReference>
<dbReference type="GO" id="GO:0005886">
    <property type="term" value="C:plasma membrane"/>
    <property type="evidence" value="ECO:0007669"/>
    <property type="project" value="TreeGrafter"/>
</dbReference>
<dbReference type="GO" id="GO:0015808">
    <property type="term" value="P:L-alanine transport"/>
    <property type="evidence" value="ECO:0007669"/>
    <property type="project" value="TreeGrafter"/>
</dbReference>
<accession>A0A6I5ZQX3</accession>
<dbReference type="Gene3D" id="3.40.50.300">
    <property type="entry name" value="P-loop containing nucleotide triphosphate hydrolases"/>
    <property type="match status" value="1"/>
</dbReference>
<keyword evidence="1" id="KW-0813">Transport</keyword>
<organism evidence="5 6">
    <name type="scientific">Neomoorella glycerini</name>
    <dbReference type="NCBI Taxonomy" id="55779"/>
    <lineage>
        <taxon>Bacteria</taxon>
        <taxon>Bacillati</taxon>
        <taxon>Bacillota</taxon>
        <taxon>Clostridia</taxon>
        <taxon>Neomoorellales</taxon>
        <taxon>Neomoorellaceae</taxon>
        <taxon>Neomoorella</taxon>
    </lineage>
</organism>
<evidence type="ECO:0000313" key="6">
    <source>
        <dbReference type="Proteomes" id="UP000425916"/>
    </source>
</evidence>
<reference evidence="5 6" key="1">
    <citation type="submission" date="2019-11" db="EMBL/GenBank/DDBJ databases">
        <title>Genome sequence of Moorella glycerini DSM11254.</title>
        <authorList>
            <person name="Poehlein A."/>
            <person name="Boeer T."/>
            <person name="Daniel R."/>
        </authorList>
    </citation>
    <scope>NUCLEOTIDE SEQUENCE [LARGE SCALE GENOMIC DNA]</scope>
    <source>
        <strain evidence="5 6">DSM 11254</strain>
    </source>
</reference>
<dbReference type="GO" id="GO:0005524">
    <property type="term" value="F:ATP binding"/>
    <property type="evidence" value="ECO:0007669"/>
    <property type="project" value="UniProtKB-KW"/>
</dbReference>
<name>A0A6I5ZQX3_9FIRM</name>
<gene>
    <name evidence="5" type="primary">lptB_3</name>
    <name evidence="5" type="ORF">MGLY_14050</name>
</gene>
<dbReference type="GO" id="GO:0016887">
    <property type="term" value="F:ATP hydrolysis activity"/>
    <property type="evidence" value="ECO:0007669"/>
    <property type="project" value="InterPro"/>
</dbReference>
<dbReference type="GO" id="GO:0042941">
    <property type="term" value="P:D-alanine transmembrane transport"/>
    <property type="evidence" value="ECO:0007669"/>
    <property type="project" value="TreeGrafter"/>
</dbReference>
<evidence type="ECO:0000313" key="5">
    <source>
        <dbReference type="EMBL" id="QGP92049.1"/>
    </source>
</evidence>
<keyword evidence="3 5" id="KW-0067">ATP-binding</keyword>
<dbReference type="GO" id="GO:0005304">
    <property type="term" value="F:L-valine transmembrane transporter activity"/>
    <property type="evidence" value="ECO:0007669"/>
    <property type="project" value="TreeGrafter"/>
</dbReference>
<dbReference type="AlphaFoldDB" id="A0A6I5ZQX3"/>
<dbReference type="FunFam" id="3.40.50.300:FF:000421">
    <property type="entry name" value="Branched-chain amino acid ABC transporter ATP-binding protein"/>
    <property type="match status" value="1"/>
</dbReference>
<dbReference type="EMBL" id="CP046244">
    <property type="protein sequence ID" value="QGP92049.1"/>
    <property type="molecule type" value="Genomic_DNA"/>
</dbReference>
<dbReference type="EC" id="3.6.3.-" evidence="5"/>
<evidence type="ECO:0000256" key="2">
    <source>
        <dbReference type="ARBA" id="ARBA00022741"/>
    </source>
</evidence>
<dbReference type="InterPro" id="IPR032823">
    <property type="entry name" value="BCA_ABC_TP_C"/>
</dbReference>
<dbReference type="GO" id="GO:0015188">
    <property type="term" value="F:L-isoleucine transmembrane transporter activity"/>
    <property type="evidence" value="ECO:0007669"/>
    <property type="project" value="TreeGrafter"/>
</dbReference>
<protein>
    <submittedName>
        <fullName evidence="5">Lipopolysaccharide export system ATP-binding protein LptB</fullName>
        <ecNumber evidence="5">3.6.3.-</ecNumber>
    </submittedName>
</protein>
<keyword evidence="6" id="KW-1185">Reference proteome</keyword>
<dbReference type="InterPro" id="IPR003439">
    <property type="entry name" value="ABC_transporter-like_ATP-bd"/>
</dbReference>